<dbReference type="InterPro" id="IPR000182">
    <property type="entry name" value="GNAT_dom"/>
</dbReference>
<proteinExistence type="predicted"/>
<keyword evidence="3" id="KW-1185">Reference proteome</keyword>
<protein>
    <submittedName>
        <fullName evidence="2">Diamine N-acetyltransferase</fullName>
    </submittedName>
</protein>
<sequence length="176" mass="20781">MLTLQGKKVYLRALEPEDLDFVHEIENNEDFWEISSTQAPYSKFLIRQYIENAHRDIYDIKQLRLVICTRRGRQVGLIDVYDLEPKDKRAAIGILIANKKDRKKGFGSESLGLLCDYCFTHLGLHQVYASVTSSNEESKRIFENNRFRKIGLKKDWTFFNGEFKDEWLYQLINNVH</sequence>
<name>A0A1H1L0R7_9FLAO</name>
<dbReference type="GO" id="GO:0016747">
    <property type="term" value="F:acyltransferase activity, transferring groups other than amino-acyl groups"/>
    <property type="evidence" value="ECO:0007669"/>
    <property type="project" value="InterPro"/>
</dbReference>
<dbReference type="RefSeq" id="WP_026934727.1">
    <property type="nucleotide sequence ID" value="NZ_LT629745.1"/>
</dbReference>
<keyword evidence="2" id="KW-0808">Transferase</keyword>
<organism evidence="2 3">
    <name type="scientific">Christiangramia echinicola</name>
    <dbReference type="NCBI Taxonomy" id="279359"/>
    <lineage>
        <taxon>Bacteria</taxon>
        <taxon>Pseudomonadati</taxon>
        <taxon>Bacteroidota</taxon>
        <taxon>Flavobacteriia</taxon>
        <taxon>Flavobacteriales</taxon>
        <taxon>Flavobacteriaceae</taxon>
        <taxon>Christiangramia</taxon>
    </lineage>
</organism>
<accession>A0A1H1L0R7</accession>
<dbReference type="SUPFAM" id="SSF55729">
    <property type="entry name" value="Acyl-CoA N-acyltransferases (Nat)"/>
    <property type="match status" value="1"/>
</dbReference>
<feature type="domain" description="N-acetyltransferase" evidence="1">
    <location>
        <begin position="9"/>
        <end position="173"/>
    </location>
</feature>
<reference evidence="2 3" key="1">
    <citation type="submission" date="2016-10" db="EMBL/GenBank/DDBJ databases">
        <authorList>
            <person name="Varghese N."/>
            <person name="Submissions S."/>
        </authorList>
    </citation>
    <scope>NUCLEOTIDE SEQUENCE [LARGE SCALE GENOMIC DNA]</scope>
    <source>
        <strain evidence="2 3">Mar_2010_102</strain>
    </source>
</reference>
<evidence type="ECO:0000313" key="2">
    <source>
        <dbReference type="EMBL" id="SDR68184.1"/>
    </source>
</evidence>
<dbReference type="PANTHER" id="PTHR43415">
    <property type="entry name" value="SPERMIDINE N(1)-ACETYLTRANSFERASE"/>
    <property type="match status" value="1"/>
</dbReference>
<dbReference type="PROSITE" id="PS51186">
    <property type="entry name" value="GNAT"/>
    <property type="match status" value="1"/>
</dbReference>
<dbReference type="InterPro" id="IPR016181">
    <property type="entry name" value="Acyl_CoA_acyltransferase"/>
</dbReference>
<dbReference type="Proteomes" id="UP000198858">
    <property type="component" value="Chromosome I"/>
</dbReference>
<dbReference type="PANTHER" id="PTHR43415:SF3">
    <property type="entry name" value="GNAT-FAMILY ACETYLTRANSFERASE"/>
    <property type="match status" value="1"/>
</dbReference>
<evidence type="ECO:0000259" key="1">
    <source>
        <dbReference type="PROSITE" id="PS51186"/>
    </source>
</evidence>
<gene>
    <name evidence="2" type="ORF">SAMN04488552_0475</name>
</gene>
<dbReference type="STRING" id="1250231.SAMN04488552_0475"/>
<evidence type="ECO:0000313" key="3">
    <source>
        <dbReference type="Proteomes" id="UP000198858"/>
    </source>
</evidence>
<dbReference type="AlphaFoldDB" id="A0A1H1L0R7"/>
<dbReference type="EMBL" id="LT629745">
    <property type="protein sequence ID" value="SDR68184.1"/>
    <property type="molecule type" value="Genomic_DNA"/>
</dbReference>
<dbReference type="Gene3D" id="3.40.630.30">
    <property type="match status" value="1"/>
</dbReference>
<dbReference type="Pfam" id="PF13302">
    <property type="entry name" value="Acetyltransf_3"/>
    <property type="match status" value="1"/>
</dbReference>